<dbReference type="Proteomes" id="UP000001812">
    <property type="component" value="Chromosome II"/>
</dbReference>
<name>A0A0E1VXK5_BURPE</name>
<organism evidence="2">
    <name type="scientific">Burkholderia pseudomallei 1710a</name>
    <dbReference type="NCBI Taxonomy" id="320371"/>
    <lineage>
        <taxon>Bacteria</taxon>
        <taxon>Pseudomonadati</taxon>
        <taxon>Pseudomonadota</taxon>
        <taxon>Betaproteobacteria</taxon>
        <taxon>Burkholderiales</taxon>
        <taxon>Burkholderiaceae</taxon>
        <taxon>Burkholderia</taxon>
        <taxon>pseudomallei group</taxon>
    </lineage>
</organism>
<dbReference type="InterPro" id="IPR036291">
    <property type="entry name" value="NAD(P)-bd_dom_sf"/>
</dbReference>
<comment type="similarity">
    <text evidence="1">Belongs to the short-chain dehydrogenases/reductases (SDR) family.</text>
</comment>
<dbReference type="SUPFAM" id="SSF51735">
    <property type="entry name" value="NAD(P)-binding Rossmann-fold domains"/>
    <property type="match status" value="1"/>
</dbReference>
<dbReference type="GO" id="GO:0016616">
    <property type="term" value="F:oxidoreductase activity, acting on the CH-OH group of donors, NAD or NADP as acceptor"/>
    <property type="evidence" value="ECO:0007669"/>
    <property type="project" value="TreeGrafter"/>
</dbReference>
<dbReference type="Gene3D" id="3.40.50.720">
    <property type="entry name" value="NAD(P)-binding Rossmann-like Domain"/>
    <property type="match status" value="1"/>
</dbReference>
<dbReference type="PANTHER" id="PTHR42760">
    <property type="entry name" value="SHORT-CHAIN DEHYDROGENASES/REDUCTASES FAMILY MEMBER"/>
    <property type="match status" value="1"/>
</dbReference>
<dbReference type="PROSITE" id="PS00061">
    <property type="entry name" value="ADH_SHORT"/>
    <property type="match status" value="1"/>
</dbReference>
<dbReference type="AlphaFoldDB" id="A0A0E1VXK5"/>
<dbReference type="InterPro" id="IPR020904">
    <property type="entry name" value="Sc_DH/Rdtase_CS"/>
</dbReference>
<sequence length="284" mass="29600">MRIVRIAEQESRSLGRHPRMAAIDLLKPYAGLRVLVTGGASGIGLAIADAFAECGGQVHVCDASGKALAALAQRPSRAALGATLADVADAAAVERVFDDVTRTLGGLDVLVNNAGIAGPTGGIDEIDPAQWEQTVAVNLNAQFQFARRAVPMLRDAPHGGAIIALSSVAGRLGYALRTPYSATKWAVVGLVKSLAIELGPLGIRVNAIQPGIVRGPRIRRVIEARAAQLGIGYDEMQARYLEKISLRRMTDPDEIAATALFLCSPGGHGISGQAISVCGNVEAL</sequence>
<dbReference type="EMBL" id="CM000833">
    <property type="protein sequence ID" value="EET04869.1"/>
    <property type="molecule type" value="Genomic_DNA"/>
</dbReference>
<dbReference type="NCBIfam" id="NF009466">
    <property type="entry name" value="PRK12826.1-2"/>
    <property type="match status" value="1"/>
</dbReference>
<accession>A0A0E1VXK5</accession>
<proteinExistence type="inferred from homology"/>
<dbReference type="PRINTS" id="PR00080">
    <property type="entry name" value="SDRFAMILY"/>
</dbReference>
<reference evidence="2" key="1">
    <citation type="submission" date="2009-05" db="EMBL/GenBank/DDBJ databases">
        <authorList>
            <person name="Harkins D.M."/>
            <person name="DeShazer D."/>
            <person name="Woods D.E."/>
            <person name="Brinkac L.M."/>
            <person name="Brown K.A."/>
            <person name="Hung G.C."/>
            <person name="Tuanyok A."/>
            <person name="Zhang B."/>
            <person name="Nierman W.C."/>
        </authorList>
    </citation>
    <scope>NUCLEOTIDE SEQUENCE [LARGE SCALE GENOMIC DNA]</scope>
    <source>
        <strain evidence="2">1710a</strain>
    </source>
</reference>
<gene>
    <name evidence="2" type="ORF">BURPS1710A_A0179</name>
</gene>
<dbReference type="HOGENOM" id="CLU_010194_1_0_4"/>
<dbReference type="InterPro" id="IPR002347">
    <property type="entry name" value="SDR_fam"/>
</dbReference>
<dbReference type="FunFam" id="3.40.50.720:FF:000084">
    <property type="entry name" value="Short-chain dehydrogenase reductase"/>
    <property type="match status" value="1"/>
</dbReference>
<dbReference type="CDD" id="cd05233">
    <property type="entry name" value="SDR_c"/>
    <property type="match status" value="1"/>
</dbReference>
<evidence type="ECO:0000256" key="1">
    <source>
        <dbReference type="ARBA" id="ARBA00006484"/>
    </source>
</evidence>
<evidence type="ECO:0000313" key="2">
    <source>
        <dbReference type="EMBL" id="EET04869.1"/>
    </source>
</evidence>
<protein>
    <submittedName>
        <fullName evidence="2">Short chain dehydrogenase</fullName>
    </submittedName>
</protein>
<dbReference type="Pfam" id="PF13561">
    <property type="entry name" value="adh_short_C2"/>
    <property type="match status" value="1"/>
</dbReference>
<dbReference type="PRINTS" id="PR00081">
    <property type="entry name" value="GDHRDH"/>
</dbReference>